<sequence>MANSKQARKRARQAEVARQRNISHKTRMRTSIKKVIKSVDEGDLGTAQASLTAAIPVIDSMVNKGLVHRNKAARHKSRLNKRLKALSQAATAG</sequence>
<dbReference type="PANTHER" id="PTHR33398:SF1">
    <property type="entry name" value="SMALL RIBOSOMAL SUBUNIT PROTEIN BS20C"/>
    <property type="match status" value="1"/>
</dbReference>
<protein>
    <recommendedName>
        <fullName evidence="7 8">Small ribosomal subunit protein bS20</fullName>
    </recommendedName>
</protein>
<keyword evidence="11" id="KW-1185">Reference proteome</keyword>
<evidence type="ECO:0000256" key="7">
    <source>
        <dbReference type="ARBA" id="ARBA00035136"/>
    </source>
</evidence>
<dbReference type="SUPFAM" id="SSF46992">
    <property type="entry name" value="Ribosomal protein S20"/>
    <property type="match status" value="1"/>
</dbReference>
<dbReference type="GO" id="GO:0015935">
    <property type="term" value="C:small ribosomal subunit"/>
    <property type="evidence" value="ECO:0007669"/>
    <property type="project" value="TreeGrafter"/>
</dbReference>
<dbReference type="InterPro" id="IPR036510">
    <property type="entry name" value="Ribosomal_bS20_sf"/>
</dbReference>
<comment type="similarity">
    <text evidence="2 8">Belongs to the bacterial ribosomal protein bS20 family.</text>
</comment>
<keyword evidence="5 8" id="KW-0689">Ribosomal protein</keyword>
<name>A0A4Z0FB83_9GAMM</name>
<evidence type="ECO:0000313" key="10">
    <source>
        <dbReference type="EMBL" id="TFZ83225.1"/>
    </source>
</evidence>
<evidence type="ECO:0000256" key="9">
    <source>
        <dbReference type="SAM" id="MobiDB-lite"/>
    </source>
</evidence>
<evidence type="ECO:0000256" key="5">
    <source>
        <dbReference type="ARBA" id="ARBA00022980"/>
    </source>
</evidence>
<dbReference type="HAMAP" id="MF_00500">
    <property type="entry name" value="Ribosomal_bS20"/>
    <property type="match status" value="1"/>
</dbReference>
<dbReference type="RefSeq" id="WP_135281105.1">
    <property type="nucleotide sequence ID" value="NZ_SRIO01000004.1"/>
</dbReference>
<dbReference type="GO" id="GO:0006412">
    <property type="term" value="P:translation"/>
    <property type="evidence" value="ECO:0007669"/>
    <property type="project" value="UniProtKB-UniRule"/>
</dbReference>
<evidence type="ECO:0000256" key="2">
    <source>
        <dbReference type="ARBA" id="ARBA00007634"/>
    </source>
</evidence>
<evidence type="ECO:0000313" key="11">
    <source>
        <dbReference type="Proteomes" id="UP000297890"/>
    </source>
</evidence>
<evidence type="ECO:0000256" key="4">
    <source>
        <dbReference type="ARBA" id="ARBA00022884"/>
    </source>
</evidence>
<dbReference type="Gene3D" id="1.20.58.110">
    <property type="entry name" value="Ribosomal protein S20"/>
    <property type="match status" value="1"/>
</dbReference>
<comment type="caution">
    <text evidence="10">The sequence shown here is derived from an EMBL/GenBank/DDBJ whole genome shotgun (WGS) entry which is preliminary data.</text>
</comment>
<accession>A0A4Z0FB83</accession>
<dbReference type="GO" id="GO:0070181">
    <property type="term" value="F:small ribosomal subunit rRNA binding"/>
    <property type="evidence" value="ECO:0007669"/>
    <property type="project" value="TreeGrafter"/>
</dbReference>
<dbReference type="NCBIfam" id="TIGR00029">
    <property type="entry name" value="S20"/>
    <property type="match status" value="1"/>
</dbReference>
<comment type="function">
    <text evidence="1 8">Binds directly to 16S ribosomal RNA.</text>
</comment>
<dbReference type="PANTHER" id="PTHR33398">
    <property type="entry name" value="30S RIBOSOMAL PROTEIN S20"/>
    <property type="match status" value="1"/>
</dbReference>
<feature type="region of interest" description="Disordered" evidence="9">
    <location>
        <begin position="1"/>
        <end position="29"/>
    </location>
</feature>
<feature type="compositionally biased region" description="Basic residues" evidence="9">
    <location>
        <begin position="1"/>
        <end position="11"/>
    </location>
</feature>
<dbReference type="GO" id="GO:0005829">
    <property type="term" value="C:cytosol"/>
    <property type="evidence" value="ECO:0007669"/>
    <property type="project" value="TreeGrafter"/>
</dbReference>
<evidence type="ECO:0000256" key="6">
    <source>
        <dbReference type="ARBA" id="ARBA00023274"/>
    </source>
</evidence>
<evidence type="ECO:0000256" key="3">
    <source>
        <dbReference type="ARBA" id="ARBA00022730"/>
    </source>
</evidence>
<dbReference type="Proteomes" id="UP000297890">
    <property type="component" value="Unassembled WGS sequence"/>
</dbReference>
<dbReference type="OrthoDB" id="9807974at2"/>
<gene>
    <name evidence="8 10" type="primary">rpsT</name>
    <name evidence="10" type="ORF">E4680_03990</name>
</gene>
<dbReference type="AlphaFoldDB" id="A0A4Z0FB83"/>
<evidence type="ECO:0000256" key="1">
    <source>
        <dbReference type="ARBA" id="ARBA00003134"/>
    </source>
</evidence>
<evidence type="ECO:0000256" key="8">
    <source>
        <dbReference type="HAMAP-Rule" id="MF_00500"/>
    </source>
</evidence>
<organism evidence="10 11">
    <name type="scientific">Candidatus Macondimonas diazotrophica</name>
    <dbReference type="NCBI Taxonomy" id="2305248"/>
    <lineage>
        <taxon>Bacteria</taxon>
        <taxon>Pseudomonadati</taxon>
        <taxon>Pseudomonadota</taxon>
        <taxon>Gammaproteobacteria</taxon>
        <taxon>Chromatiales</taxon>
        <taxon>Ectothiorhodospiraceae</taxon>
        <taxon>Candidatus Macondimonas</taxon>
    </lineage>
</organism>
<dbReference type="InterPro" id="IPR002583">
    <property type="entry name" value="Ribosomal_bS20"/>
</dbReference>
<proteinExistence type="inferred from homology"/>
<keyword evidence="6 8" id="KW-0687">Ribonucleoprotein</keyword>
<dbReference type="FunFam" id="1.20.58.110:FF:000001">
    <property type="entry name" value="30S ribosomal protein S20"/>
    <property type="match status" value="1"/>
</dbReference>
<reference evidence="10 11" key="1">
    <citation type="journal article" date="2019" name="ISME J.">
        <title>Candidatus Macondimonas diazotrophica, a novel gammaproteobacterial genus dominating crude-oil-contaminated coastal sediments.</title>
        <authorList>
            <person name="Karthikeyan S."/>
            <person name="Konstantinidis K."/>
        </authorList>
    </citation>
    <scope>NUCLEOTIDE SEQUENCE [LARGE SCALE GENOMIC DNA]</scope>
    <source>
        <strain evidence="10 11">KTK01</strain>
    </source>
</reference>
<dbReference type="Pfam" id="PF01649">
    <property type="entry name" value="Ribosomal_S20p"/>
    <property type="match status" value="1"/>
</dbReference>
<keyword evidence="4 8" id="KW-0694">RNA-binding</keyword>
<dbReference type="GO" id="GO:0003735">
    <property type="term" value="F:structural constituent of ribosome"/>
    <property type="evidence" value="ECO:0007669"/>
    <property type="project" value="InterPro"/>
</dbReference>
<dbReference type="EMBL" id="SRIO01000004">
    <property type="protein sequence ID" value="TFZ83225.1"/>
    <property type="molecule type" value="Genomic_DNA"/>
</dbReference>
<keyword evidence="3 8" id="KW-0699">rRNA-binding</keyword>